<feature type="domain" description="Type II/III secretion system secretin-like" evidence="12">
    <location>
        <begin position="517"/>
        <end position="679"/>
    </location>
</feature>
<keyword evidence="9" id="KW-0998">Cell outer membrane</keyword>
<dbReference type="GO" id="GO:0015627">
    <property type="term" value="C:type II protein secretion system complex"/>
    <property type="evidence" value="ECO:0007669"/>
    <property type="project" value="InterPro"/>
</dbReference>
<feature type="domain" description="NolW-like" evidence="13">
    <location>
        <begin position="197"/>
        <end position="257"/>
    </location>
</feature>
<protein>
    <submittedName>
        <fullName evidence="15">Type II secretion system protein GspD</fullName>
    </submittedName>
</protein>
<gene>
    <name evidence="15" type="primary">gspD</name>
    <name evidence="15" type="ORF">EOE65_11750</name>
</gene>
<evidence type="ECO:0000256" key="9">
    <source>
        <dbReference type="ARBA" id="ARBA00023237"/>
    </source>
</evidence>
<feature type="domain" description="NolW-like" evidence="13">
    <location>
        <begin position="340"/>
        <end position="448"/>
    </location>
</feature>
<evidence type="ECO:0000259" key="12">
    <source>
        <dbReference type="Pfam" id="PF00263"/>
    </source>
</evidence>
<evidence type="ECO:0000256" key="11">
    <source>
        <dbReference type="SAM" id="MobiDB-lite"/>
    </source>
</evidence>
<dbReference type="Pfam" id="PF21305">
    <property type="entry name" value="type_II_gspD_N0"/>
    <property type="match status" value="1"/>
</dbReference>
<dbReference type="PANTHER" id="PTHR30332:SF25">
    <property type="entry name" value="SECRETIN XPSD"/>
    <property type="match status" value="1"/>
</dbReference>
<evidence type="ECO:0000313" key="15">
    <source>
        <dbReference type="EMBL" id="RVU30312.1"/>
    </source>
</evidence>
<dbReference type="InterPro" id="IPR004846">
    <property type="entry name" value="T2SS/T3SS_dom"/>
</dbReference>
<feature type="compositionally biased region" description="Low complexity" evidence="11">
    <location>
        <begin position="383"/>
        <end position="406"/>
    </location>
</feature>
<keyword evidence="4" id="KW-1134">Transmembrane beta strand</keyword>
<feature type="domain" description="GspD-like N0" evidence="14">
    <location>
        <begin position="101"/>
        <end position="165"/>
    </location>
</feature>
<reference evidence="15 16" key="1">
    <citation type="submission" date="2019-01" db="EMBL/GenBank/DDBJ databases">
        <authorList>
            <person name="Chen W.-M."/>
        </authorList>
    </citation>
    <scope>NUCLEOTIDE SEQUENCE [LARGE SCALE GENOMIC DNA]</scope>
    <source>
        <strain evidence="15 16">HPM-16</strain>
    </source>
</reference>
<dbReference type="Pfam" id="PF03958">
    <property type="entry name" value="Secretin_N"/>
    <property type="match status" value="3"/>
</dbReference>
<organism evidence="15 16">
    <name type="scientific">Neptunomonas marina</name>
    <dbReference type="NCBI Taxonomy" id="1815562"/>
    <lineage>
        <taxon>Bacteria</taxon>
        <taxon>Pseudomonadati</taxon>
        <taxon>Pseudomonadota</taxon>
        <taxon>Gammaproteobacteria</taxon>
        <taxon>Oceanospirillales</taxon>
        <taxon>Oceanospirillaceae</taxon>
        <taxon>Neptunomonas</taxon>
    </lineage>
</organism>
<dbReference type="AlphaFoldDB" id="A0A437Q716"/>
<evidence type="ECO:0000256" key="2">
    <source>
        <dbReference type="ARBA" id="ARBA00006980"/>
    </source>
</evidence>
<comment type="similarity">
    <text evidence="2">Belongs to the bacterial secretin family. GSP D subfamily.</text>
</comment>
<dbReference type="InterPro" id="IPR001775">
    <property type="entry name" value="GspD/PilQ"/>
</dbReference>
<dbReference type="Gene3D" id="3.30.1370.120">
    <property type="match status" value="3"/>
</dbReference>
<keyword evidence="6" id="KW-0732">Signal</keyword>
<dbReference type="Proteomes" id="UP000282818">
    <property type="component" value="Unassembled WGS sequence"/>
</dbReference>
<dbReference type="InterPro" id="IPR013356">
    <property type="entry name" value="T2SS_GspD"/>
</dbReference>
<accession>A0A437Q716</accession>
<dbReference type="InterPro" id="IPR049371">
    <property type="entry name" value="GspD-like_N0"/>
</dbReference>
<evidence type="ECO:0000256" key="6">
    <source>
        <dbReference type="ARBA" id="ARBA00022729"/>
    </source>
</evidence>
<dbReference type="GO" id="GO:0009279">
    <property type="term" value="C:cell outer membrane"/>
    <property type="evidence" value="ECO:0007669"/>
    <property type="project" value="UniProtKB-SubCell"/>
</dbReference>
<dbReference type="PRINTS" id="PR00811">
    <property type="entry name" value="BCTERIALGSPD"/>
</dbReference>
<dbReference type="PROSITE" id="PS51257">
    <property type="entry name" value="PROKAR_LIPOPROTEIN"/>
    <property type="match status" value="1"/>
</dbReference>
<name>A0A437Q716_9GAMM</name>
<dbReference type="InterPro" id="IPR038591">
    <property type="entry name" value="NolW-like_sf"/>
</dbReference>
<keyword evidence="16" id="KW-1185">Reference proteome</keyword>
<evidence type="ECO:0000259" key="14">
    <source>
        <dbReference type="Pfam" id="PF21305"/>
    </source>
</evidence>
<keyword evidence="5" id="KW-0812">Transmembrane</keyword>
<evidence type="ECO:0000256" key="3">
    <source>
        <dbReference type="ARBA" id="ARBA00022448"/>
    </source>
</evidence>
<keyword evidence="8" id="KW-0472">Membrane</keyword>
<evidence type="ECO:0000256" key="8">
    <source>
        <dbReference type="ARBA" id="ARBA00023136"/>
    </source>
</evidence>
<dbReference type="GO" id="GO:0015628">
    <property type="term" value="P:protein secretion by the type II secretion system"/>
    <property type="evidence" value="ECO:0007669"/>
    <property type="project" value="InterPro"/>
</dbReference>
<feature type="domain" description="NolW-like" evidence="13">
    <location>
        <begin position="263"/>
        <end position="332"/>
    </location>
</feature>
<dbReference type="InterPro" id="IPR005644">
    <property type="entry name" value="NolW-like"/>
</dbReference>
<dbReference type="NCBIfam" id="TIGR02517">
    <property type="entry name" value="type_II_gspD"/>
    <property type="match status" value="1"/>
</dbReference>
<evidence type="ECO:0000256" key="5">
    <source>
        <dbReference type="ARBA" id="ARBA00022692"/>
    </source>
</evidence>
<evidence type="ECO:0000256" key="1">
    <source>
        <dbReference type="ARBA" id="ARBA00004442"/>
    </source>
</evidence>
<evidence type="ECO:0000256" key="10">
    <source>
        <dbReference type="RuleBase" id="RU004004"/>
    </source>
</evidence>
<evidence type="ECO:0000259" key="13">
    <source>
        <dbReference type="Pfam" id="PF03958"/>
    </source>
</evidence>
<keyword evidence="7" id="KW-0653">Protein transport</keyword>
<proteinExistence type="inferred from homology"/>
<dbReference type="Gene3D" id="3.55.50.30">
    <property type="match status" value="1"/>
</dbReference>
<dbReference type="InterPro" id="IPR050810">
    <property type="entry name" value="Bact_Secretion_Sys_Channel"/>
</dbReference>
<comment type="subcellular location">
    <subcellularLocation>
        <location evidence="1 10">Cell outer membrane</location>
    </subcellularLocation>
</comment>
<dbReference type="EMBL" id="SACQ01000005">
    <property type="protein sequence ID" value="RVU30312.1"/>
    <property type="molecule type" value="Genomic_DNA"/>
</dbReference>
<dbReference type="Pfam" id="PF00263">
    <property type="entry name" value="Secretin"/>
    <property type="match status" value="1"/>
</dbReference>
<sequence>MVYKMLSNKLPLVGLAVLIAGCGLNDKPQQGEQQLAVPLGNEPVLIREYQAKVESPAQEQPAQAKAENAADQPATYLGSGKFIKAPKVREPIKLYGEAVSINFEQAPLIEVVHAVLGDILELDYIVEHPIQGEVTVRTRTPVKRDQLLTILESLLKSNGALLVRDADNRLFVSSSPNISKIAPALSNARSQGAGFSTTVIPLQFIGAAEMAEILKPVADDSAFLRVDPKRNLLILAGTRAQMQGWMDIINTFDVDVLQGMSVGIYPLKYATVADVESALTELVGAAGENALAGQAFRVLPLERLNSVLVITPQPRYLSQIEMWVKRLDRAPSSGSEKRLHVYPVQNATAEHLADLLSKVYSGSGSSSGSKRSVAPGLSQEKVTSGGSSTKSTDSNSSSSGDSSATSVSFGDVNVVADEENNALLIYSSTSEYERIEASLKQLDVVPTQVLIEASILEVTLTDNFKFGVEWSFKDNLSGGKTGTGLLGNTKNAIAAQLPGFSYTVADSAGNIRAVLNALSEQSLLNVISTPSIMALDNHQASIQVGDQQPVRTGSSTNADGDVLTSSVEFKDTGVKLSVTPSVNAGGLVSMDIEQSVTDIGTIDEATGQRAFNTREIKSRVAVRSGESIVLGGLIRENQTDSKIGLPGLHTVPVLGHLFGNTTENGTRTELLVIITPRVLSNEQDLRDLSQELRSRMRGFELIESEL</sequence>
<comment type="caution">
    <text evidence="15">The sequence shown here is derived from an EMBL/GenBank/DDBJ whole genome shotgun (WGS) entry which is preliminary data.</text>
</comment>
<dbReference type="PANTHER" id="PTHR30332">
    <property type="entry name" value="PROBABLE GENERAL SECRETION PATHWAY PROTEIN D"/>
    <property type="match status" value="1"/>
</dbReference>
<evidence type="ECO:0000256" key="7">
    <source>
        <dbReference type="ARBA" id="ARBA00022927"/>
    </source>
</evidence>
<evidence type="ECO:0000256" key="4">
    <source>
        <dbReference type="ARBA" id="ARBA00022452"/>
    </source>
</evidence>
<evidence type="ECO:0000313" key="16">
    <source>
        <dbReference type="Proteomes" id="UP000282818"/>
    </source>
</evidence>
<keyword evidence="3 10" id="KW-0813">Transport</keyword>
<feature type="region of interest" description="Disordered" evidence="11">
    <location>
        <begin position="362"/>
        <end position="406"/>
    </location>
</feature>